<dbReference type="Gene3D" id="3.40.50.280">
    <property type="entry name" value="Cobalamin-binding domain"/>
    <property type="match status" value="1"/>
</dbReference>
<accession>A0A1F7F337</accession>
<dbReference type="Proteomes" id="UP000179243">
    <property type="component" value="Unassembled WGS sequence"/>
</dbReference>
<comment type="caution">
    <text evidence="1">The sequence shown here is derived from an EMBL/GenBank/DDBJ whole genome shotgun (WGS) entry which is preliminary data.</text>
</comment>
<sequence>MRKKIYLINPATDFPNYFGTEVYAQWGLPPKIYSADQSITTVAAMASSYLDIALCDEGAQVIDFNTACDYIGITGKVSQWARMRAIAAEFRKRGKRVIIGGPFASLCPDVVRPHCDIIPHYRALTSPRKDIHPVIPPLPPWGEGNFINQFLQGEVRTGTWGI</sequence>
<organism evidence="1 2">
    <name type="scientific">Candidatus Raymondbacteria bacterium RIFOXYD12_FULL_49_13</name>
    <dbReference type="NCBI Taxonomy" id="1817890"/>
    <lineage>
        <taxon>Bacteria</taxon>
        <taxon>Raymondiibacteriota</taxon>
    </lineage>
</organism>
<protein>
    <recommendedName>
        <fullName evidence="3">B12-binding domain-containing protein</fullName>
    </recommendedName>
</protein>
<name>A0A1F7F337_UNCRA</name>
<evidence type="ECO:0000313" key="1">
    <source>
        <dbReference type="EMBL" id="OGK01080.1"/>
    </source>
</evidence>
<evidence type="ECO:0008006" key="3">
    <source>
        <dbReference type="Google" id="ProtNLM"/>
    </source>
</evidence>
<reference evidence="1 2" key="1">
    <citation type="journal article" date="2016" name="Nat. Commun.">
        <title>Thousands of microbial genomes shed light on interconnected biogeochemical processes in an aquifer system.</title>
        <authorList>
            <person name="Anantharaman K."/>
            <person name="Brown C.T."/>
            <person name="Hug L.A."/>
            <person name="Sharon I."/>
            <person name="Castelle C.J."/>
            <person name="Probst A.J."/>
            <person name="Thomas B.C."/>
            <person name="Singh A."/>
            <person name="Wilkins M.J."/>
            <person name="Karaoz U."/>
            <person name="Brodie E.L."/>
            <person name="Williams K.H."/>
            <person name="Hubbard S.S."/>
            <person name="Banfield J.F."/>
        </authorList>
    </citation>
    <scope>NUCLEOTIDE SEQUENCE [LARGE SCALE GENOMIC DNA]</scope>
</reference>
<gene>
    <name evidence="1" type="ORF">A2519_16955</name>
</gene>
<evidence type="ECO:0000313" key="2">
    <source>
        <dbReference type="Proteomes" id="UP000179243"/>
    </source>
</evidence>
<dbReference type="AlphaFoldDB" id="A0A1F7F337"/>
<dbReference type="EMBL" id="MFYX01000134">
    <property type="protein sequence ID" value="OGK01080.1"/>
    <property type="molecule type" value="Genomic_DNA"/>
</dbReference>
<proteinExistence type="predicted"/>